<keyword evidence="2" id="KW-1185">Reference proteome</keyword>
<proteinExistence type="predicted"/>
<reference evidence="1 2" key="1">
    <citation type="submission" date="2024-01" db="EMBL/GenBank/DDBJ databases">
        <title>A draft genome for the cacao thread blight pathogen Marasmiellus scandens.</title>
        <authorList>
            <person name="Baruah I.K."/>
            <person name="Leung J."/>
            <person name="Bukari Y."/>
            <person name="Amoako-Attah I."/>
            <person name="Meinhardt L.W."/>
            <person name="Bailey B.A."/>
            <person name="Cohen S.P."/>
        </authorList>
    </citation>
    <scope>NUCLEOTIDE SEQUENCE [LARGE SCALE GENOMIC DNA]</scope>
    <source>
        <strain evidence="1 2">GH-19</strain>
    </source>
</reference>
<comment type="caution">
    <text evidence="1">The sequence shown here is derived from an EMBL/GenBank/DDBJ whole genome shotgun (WGS) entry which is preliminary data.</text>
</comment>
<dbReference type="Proteomes" id="UP001498398">
    <property type="component" value="Unassembled WGS sequence"/>
</dbReference>
<evidence type="ECO:0000313" key="2">
    <source>
        <dbReference type="Proteomes" id="UP001498398"/>
    </source>
</evidence>
<organism evidence="1 2">
    <name type="scientific">Marasmiellus scandens</name>
    <dbReference type="NCBI Taxonomy" id="2682957"/>
    <lineage>
        <taxon>Eukaryota</taxon>
        <taxon>Fungi</taxon>
        <taxon>Dikarya</taxon>
        <taxon>Basidiomycota</taxon>
        <taxon>Agaricomycotina</taxon>
        <taxon>Agaricomycetes</taxon>
        <taxon>Agaricomycetidae</taxon>
        <taxon>Agaricales</taxon>
        <taxon>Marasmiineae</taxon>
        <taxon>Omphalotaceae</taxon>
        <taxon>Marasmiellus</taxon>
    </lineage>
</organism>
<evidence type="ECO:0000313" key="1">
    <source>
        <dbReference type="EMBL" id="KAK7470571.1"/>
    </source>
</evidence>
<accession>A0ABR1K2L1</accession>
<protein>
    <submittedName>
        <fullName evidence="1">Uncharacterized protein</fullName>
    </submittedName>
</protein>
<dbReference type="EMBL" id="JBANRG010000002">
    <property type="protein sequence ID" value="KAK7470571.1"/>
    <property type="molecule type" value="Genomic_DNA"/>
</dbReference>
<name>A0ABR1K2L1_9AGAR</name>
<gene>
    <name evidence="1" type="ORF">VKT23_001995</name>
</gene>
<sequence>MDYILVADAPTSKSLPCAFTNPTNCGEPATRFTSLRGRRWERVVDSGSVEKTPYRPTRVPNSSVRAADDQYPVTMPNVSIPQTTTEPQSESPYDNARARWDGTINSAESHSATLGPDDLRPIVDTRPSFYGQSSDWNILPTKPAEENLAEIPRESACSPKEGGTVIRPNEAGLTSIISTSDFQQRNMVDQSTIATTETQNFADGLYPVGGHDPHPTDQTSYYNEYLRGISWIDPWTSDNMPNSIFSSSSLLANIPEAVSEPTLYESGEVYTASAL</sequence>